<feature type="domain" description="HTH lysR-type" evidence="6">
    <location>
        <begin position="11"/>
        <end position="68"/>
    </location>
</feature>
<dbReference type="InterPro" id="IPR036388">
    <property type="entry name" value="WH-like_DNA-bd_sf"/>
</dbReference>
<sequence>MDWSDRIGRRIKLRDLHIVMAVADTGSMAKAAARLRISHPAVSKAISEIEGTLGVRLFDRGSQGAELTAYGEVLLRCGINVFDEMQQGLRSLQHLSDPNSGEVRVGCTDIILHSLVPAIVREFSKAHPGVQLDVKLTNPGGHQIQELRERKIDLLITRATGQHEDFHSEVLFDEPFVFVVGAQSELARKRRIDLTDIIKGNWVLPPYDSAPGALVGEVFRANGFSPPKPLVKTIAIQLTVSLIASGEFVGILPMSVAALSAHQAALRVLPLKSAGPRISAEIVFLKNRTLGPAVASFIDCTREVTKSLVRVRR</sequence>
<dbReference type="PROSITE" id="PS50931">
    <property type="entry name" value="HTH_LYSR"/>
    <property type="match status" value="1"/>
</dbReference>
<evidence type="ECO:0000256" key="3">
    <source>
        <dbReference type="ARBA" id="ARBA00023015"/>
    </source>
</evidence>
<dbReference type="CDD" id="cd05466">
    <property type="entry name" value="PBP2_LTTR_substrate"/>
    <property type="match status" value="1"/>
</dbReference>
<evidence type="ECO:0000256" key="1">
    <source>
        <dbReference type="ARBA" id="ARBA00003502"/>
    </source>
</evidence>
<dbReference type="SUPFAM" id="SSF46785">
    <property type="entry name" value="Winged helix' DNA-binding domain"/>
    <property type="match status" value="1"/>
</dbReference>
<evidence type="ECO:0000256" key="4">
    <source>
        <dbReference type="ARBA" id="ARBA00023125"/>
    </source>
</evidence>
<dbReference type="SUPFAM" id="SSF53850">
    <property type="entry name" value="Periplasmic binding protein-like II"/>
    <property type="match status" value="1"/>
</dbReference>
<keyword evidence="4 7" id="KW-0238">DNA-binding</keyword>
<comment type="caution">
    <text evidence="7">The sequence shown here is derived from an EMBL/GenBank/DDBJ whole genome shotgun (WGS) entry which is preliminary data.</text>
</comment>
<organism evidence="7 8">
    <name type="scientific">Bradyrhizobium algeriense</name>
    <dbReference type="NCBI Taxonomy" id="634784"/>
    <lineage>
        <taxon>Bacteria</taxon>
        <taxon>Pseudomonadati</taxon>
        <taxon>Pseudomonadota</taxon>
        <taxon>Alphaproteobacteria</taxon>
        <taxon>Hyphomicrobiales</taxon>
        <taxon>Nitrobacteraceae</taxon>
        <taxon>Bradyrhizobium</taxon>
    </lineage>
</organism>
<evidence type="ECO:0000313" key="8">
    <source>
        <dbReference type="Proteomes" id="UP001364224"/>
    </source>
</evidence>
<dbReference type="PRINTS" id="PR00039">
    <property type="entry name" value="HTHLYSR"/>
</dbReference>
<dbReference type="PANTHER" id="PTHR30419:SF8">
    <property type="entry name" value="NITROGEN ASSIMILATION TRANSCRIPTIONAL ACTIVATOR-RELATED"/>
    <property type="match status" value="1"/>
</dbReference>
<name>A0ABU8BQ58_9BRAD</name>
<dbReference type="GO" id="GO:0003677">
    <property type="term" value="F:DNA binding"/>
    <property type="evidence" value="ECO:0007669"/>
    <property type="project" value="UniProtKB-KW"/>
</dbReference>
<keyword evidence="8" id="KW-1185">Reference proteome</keyword>
<gene>
    <name evidence="7" type="ORF">V1286_007577</name>
</gene>
<dbReference type="PANTHER" id="PTHR30419">
    <property type="entry name" value="HTH-TYPE TRANSCRIPTIONAL REGULATOR YBHD"/>
    <property type="match status" value="1"/>
</dbReference>
<evidence type="ECO:0000256" key="5">
    <source>
        <dbReference type="ARBA" id="ARBA00023163"/>
    </source>
</evidence>
<dbReference type="InterPro" id="IPR000847">
    <property type="entry name" value="LysR_HTH_N"/>
</dbReference>
<evidence type="ECO:0000313" key="7">
    <source>
        <dbReference type="EMBL" id="MEH2560048.1"/>
    </source>
</evidence>
<evidence type="ECO:0000256" key="2">
    <source>
        <dbReference type="ARBA" id="ARBA00009437"/>
    </source>
</evidence>
<dbReference type="Pfam" id="PF03466">
    <property type="entry name" value="LysR_substrate"/>
    <property type="match status" value="1"/>
</dbReference>
<accession>A0ABU8BQ58</accession>
<dbReference type="InterPro" id="IPR050950">
    <property type="entry name" value="HTH-type_LysR_regulators"/>
</dbReference>
<comment type="function">
    <text evidence="1">NodD regulates the expression of the nodABCFE genes which encode other nodulation proteins. NodD is also a negative regulator of its own expression. Binds flavonoids as inducers.</text>
</comment>
<proteinExistence type="inferred from homology"/>
<dbReference type="EMBL" id="JAZHRV010000001">
    <property type="protein sequence ID" value="MEH2560048.1"/>
    <property type="molecule type" value="Genomic_DNA"/>
</dbReference>
<keyword evidence="5" id="KW-0804">Transcription</keyword>
<reference evidence="7 8" key="1">
    <citation type="submission" date="2024-02" db="EMBL/GenBank/DDBJ databases">
        <title>Adaptive strategies in a cosmopolitan and abundant soil bacterium.</title>
        <authorList>
            <person name="Carini P."/>
        </authorList>
    </citation>
    <scope>NUCLEOTIDE SEQUENCE [LARGE SCALE GENOMIC DNA]</scope>
    <source>
        <strain evidence="7 8">AZCC 1608</strain>
    </source>
</reference>
<dbReference type="RefSeq" id="WP_334488808.1">
    <property type="nucleotide sequence ID" value="NZ_JAZHRV010000001.1"/>
</dbReference>
<comment type="similarity">
    <text evidence="2">Belongs to the LysR transcriptional regulatory family.</text>
</comment>
<dbReference type="Gene3D" id="3.40.190.290">
    <property type="match status" value="1"/>
</dbReference>
<evidence type="ECO:0000259" key="6">
    <source>
        <dbReference type="PROSITE" id="PS50931"/>
    </source>
</evidence>
<keyword evidence="3" id="KW-0805">Transcription regulation</keyword>
<dbReference type="Proteomes" id="UP001364224">
    <property type="component" value="Unassembled WGS sequence"/>
</dbReference>
<dbReference type="Gene3D" id="1.10.10.10">
    <property type="entry name" value="Winged helix-like DNA-binding domain superfamily/Winged helix DNA-binding domain"/>
    <property type="match status" value="1"/>
</dbReference>
<protein>
    <submittedName>
        <fullName evidence="7">DNA-binding transcriptional LysR family regulator</fullName>
    </submittedName>
</protein>
<dbReference type="Pfam" id="PF00126">
    <property type="entry name" value="HTH_1"/>
    <property type="match status" value="1"/>
</dbReference>
<dbReference type="InterPro" id="IPR036390">
    <property type="entry name" value="WH_DNA-bd_sf"/>
</dbReference>
<dbReference type="InterPro" id="IPR005119">
    <property type="entry name" value="LysR_subst-bd"/>
</dbReference>